<evidence type="ECO:0000313" key="1">
    <source>
        <dbReference type="EMBL" id="EGJ29294.1"/>
    </source>
</evidence>
<name>F4Y202_9CYAN</name>
<sequence>MREQQRKNPPPFLEKLRQFKAEKEAAYQKTKTVEAS</sequence>
<keyword evidence="2" id="KW-1185">Reference proteome</keyword>
<dbReference type="AlphaFoldDB" id="F4Y202"/>
<dbReference type="Proteomes" id="UP000003959">
    <property type="component" value="Unassembled WGS sequence"/>
</dbReference>
<evidence type="ECO:0000313" key="2">
    <source>
        <dbReference type="Proteomes" id="UP000003959"/>
    </source>
</evidence>
<reference evidence="2" key="1">
    <citation type="journal article" date="2011" name="Proc. Natl. Acad. Sci. U.S.A.">
        <title>Genomic insights into the physiology and ecology of the marine filamentous cyanobacterium Lyngbya majuscula.</title>
        <authorList>
            <person name="Jones A.C."/>
            <person name="Monroe E.A."/>
            <person name="Podell S."/>
            <person name="Hess W.R."/>
            <person name="Klages S."/>
            <person name="Esquenazi E."/>
            <person name="Niessen S."/>
            <person name="Hoover H."/>
            <person name="Rothmann M."/>
            <person name="Lasken R.S."/>
            <person name="Yates J.R.III."/>
            <person name="Reinhardt R."/>
            <person name="Kube M."/>
            <person name="Burkart M.D."/>
            <person name="Allen E.E."/>
            <person name="Dorrestein P.C."/>
            <person name="Gerwick W.H."/>
            <person name="Gerwick L."/>
        </authorList>
    </citation>
    <scope>NUCLEOTIDE SEQUENCE [LARGE SCALE GENOMIC DNA]</scope>
    <source>
        <strain evidence="2">3L</strain>
    </source>
</reference>
<proteinExistence type="predicted"/>
<dbReference type="HOGENOM" id="CLU_3357127_0_0_3"/>
<organism evidence="1 2">
    <name type="scientific">Moorena producens 3L</name>
    <dbReference type="NCBI Taxonomy" id="489825"/>
    <lineage>
        <taxon>Bacteria</taxon>
        <taxon>Bacillati</taxon>
        <taxon>Cyanobacteriota</taxon>
        <taxon>Cyanophyceae</taxon>
        <taxon>Coleofasciculales</taxon>
        <taxon>Coleofasciculaceae</taxon>
        <taxon>Moorena</taxon>
    </lineage>
</organism>
<protein>
    <submittedName>
        <fullName evidence="1">Uncharacterized protein</fullName>
    </submittedName>
</protein>
<dbReference type="EMBL" id="GL890970">
    <property type="protein sequence ID" value="EGJ29294.1"/>
    <property type="molecule type" value="Genomic_DNA"/>
</dbReference>
<gene>
    <name evidence="1" type="ORF">LYNGBM3L_65190</name>
</gene>
<accession>F4Y202</accession>